<dbReference type="Gene3D" id="2.40.50.100">
    <property type="match status" value="1"/>
</dbReference>
<dbReference type="RefSeq" id="WP_341369675.1">
    <property type="nucleotide sequence ID" value="NZ_JBBPCO010000002.1"/>
</dbReference>
<keyword evidence="2" id="KW-0175">Coiled coil</keyword>
<evidence type="ECO:0000256" key="1">
    <source>
        <dbReference type="ARBA" id="ARBA00009477"/>
    </source>
</evidence>
<name>A0ABU9D4X6_9PROT</name>
<gene>
    <name evidence="6" type="ORF">WOB96_02415</name>
</gene>
<dbReference type="EMBL" id="JBBPCO010000002">
    <property type="protein sequence ID" value="MEK8088609.1"/>
    <property type="molecule type" value="Genomic_DNA"/>
</dbReference>
<evidence type="ECO:0000256" key="2">
    <source>
        <dbReference type="SAM" id="Coils"/>
    </source>
</evidence>
<proteinExistence type="inferred from homology"/>
<keyword evidence="7" id="KW-1185">Reference proteome</keyword>
<dbReference type="SUPFAM" id="SSF111369">
    <property type="entry name" value="HlyD-like secretion proteins"/>
    <property type="match status" value="1"/>
</dbReference>
<comment type="caution">
    <text evidence="6">The sequence shown here is derived from an EMBL/GenBank/DDBJ whole genome shotgun (WGS) entry which is preliminary data.</text>
</comment>
<dbReference type="Proteomes" id="UP001446205">
    <property type="component" value="Unassembled WGS sequence"/>
</dbReference>
<feature type="chain" id="PRO_5045845581" evidence="4">
    <location>
        <begin position="26"/>
        <end position="261"/>
    </location>
</feature>
<feature type="domain" description="CzcB-like barrel-sandwich hybrid" evidence="5">
    <location>
        <begin position="37"/>
        <end position="155"/>
    </location>
</feature>
<dbReference type="NCBIfam" id="TIGR01730">
    <property type="entry name" value="RND_mfp"/>
    <property type="match status" value="1"/>
</dbReference>
<dbReference type="InterPro" id="IPR058647">
    <property type="entry name" value="BSH_CzcB-like"/>
</dbReference>
<organism evidence="6 7">
    <name type="scientific">Thermithiobacillus plumbiphilus</name>
    <dbReference type="NCBI Taxonomy" id="1729899"/>
    <lineage>
        <taxon>Bacteria</taxon>
        <taxon>Pseudomonadati</taxon>
        <taxon>Pseudomonadota</taxon>
        <taxon>Acidithiobacillia</taxon>
        <taxon>Acidithiobacillales</taxon>
        <taxon>Thermithiobacillaceae</taxon>
        <taxon>Thermithiobacillus</taxon>
    </lineage>
</organism>
<dbReference type="Gene3D" id="1.10.287.470">
    <property type="entry name" value="Helix hairpin bin"/>
    <property type="match status" value="1"/>
</dbReference>
<evidence type="ECO:0000313" key="6">
    <source>
        <dbReference type="EMBL" id="MEK8088609.1"/>
    </source>
</evidence>
<feature type="coiled-coil region" evidence="2">
    <location>
        <begin position="108"/>
        <end position="135"/>
    </location>
</feature>
<dbReference type="PANTHER" id="PTHR30469:SF15">
    <property type="entry name" value="HLYD FAMILY OF SECRETION PROTEINS"/>
    <property type="match status" value="1"/>
</dbReference>
<keyword evidence="4" id="KW-0732">Signal</keyword>
<dbReference type="Pfam" id="PF25973">
    <property type="entry name" value="BSH_CzcB"/>
    <property type="match status" value="1"/>
</dbReference>
<feature type="region of interest" description="Disordered" evidence="3">
    <location>
        <begin position="239"/>
        <end position="261"/>
    </location>
</feature>
<evidence type="ECO:0000259" key="5">
    <source>
        <dbReference type="Pfam" id="PF25973"/>
    </source>
</evidence>
<protein>
    <submittedName>
        <fullName evidence="6">Efflux RND transporter periplasmic adaptor subunit</fullName>
    </submittedName>
</protein>
<dbReference type="PANTHER" id="PTHR30469">
    <property type="entry name" value="MULTIDRUG RESISTANCE PROTEIN MDTA"/>
    <property type="match status" value="1"/>
</dbReference>
<dbReference type="InterPro" id="IPR006143">
    <property type="entry name" value="RND_pump_MFP"/>
</dbReference>
<accession>A0ABU9D4X6</accession>
<evidence type="ECO:0000256" key="4">
    <source>
        <dbReference type="SAM" id="SignalP"/>
    </source>
</evidence>
<sequence length="261" mass="28177">MRNALNPVLVCLCLACAMPATSALAAEVNGVLSVNRAATISTQLSGELVEVRVRGGQLVRPAETLARLDARLASANVQAARARAGDLGHQLERTKTLYERGVIADRDLEIAQRDFDLADAELQRLQAQLDLTEIRAPFSGRILRRYVNPGETVVSSLKAARLFSLIPDGNSLGFSVEVPRQPDMRIGEQLPVRVAGRQRTGVLTQVQPLPGPDRRQLLVLQVDNRDGRLRAGDKAVLVLPDQKPAGETGNSKTAAEQAADE</sequence>
<evidence type="ECO:0000256" key="3">
    <source>
        <dbReference type="SAM" id="MobiDB-lite"/>
    </source>
</evidence>
<reference evidence="6 7" key="1">
    <citation type="submission" date="2024-04" db="EMBL/GenBank/DDBJ databases">
        <authorList>
            <person name="Abashina T."/>
            <person name="Shaikin A."/>
        </authorList>
    </citation>
    <scope>NUCLEOTIDE SEQUENCE [LARGE SCALE GENOMIC DNA]</scope>
    <source>
        <strain evidence="6 7">AAFK</strain>
    </source>
</reference>
<feature type="signal peptide" evidence="4">
    <location>
        <begin position="1"/>
        <end position="25"/>
    </location>
</feature>
<evidence type="ECO:0000313" key="7">
    <source>
        <dbReference type="Proteomes" id="UP001446205"/>
    </source>
</evidence>
<comment type="similarity">
    <text evidence="1">Belongs to the membrane fusion protein (MFP) (TC 8.A.1) family.</text>
</comment>